<name>A0A7Y9LNN4_9BURK</name>
<organism evidence="3 4">
    <name type="scientific">Pigmentiphaga litoralis</name>
    <dbReference type="NCBI Taxonomy" id="516702"/>
    <lineage>
        <taxon>Bacteria</taxon>
        <taxon>Pseudomonadati</taxon>
        <taxon>Pseudomonadota</taxon>
        <taxon>Betaproteobacteria</taxon>
        <taxon>Burkholderiales</taxon>
        <taxon>Alcaligenaceae</taxon>
        <taxon>Pigmentiphaga</taxon>
    </lineage>
</organism>
<evidence type="ECO:0000256" key="2">
    <source>
        <dbReference type="SAM" id="SignalP"/>
    </source>
</evidence>
<dbReference type="Gene3D" id="2.40.160.20">
    <property type="match status" value="1"/>
</dbReference>
<dbReference type="PANTHER" id="PTHR36920">
    <property type="match status" value="1"/>
</dbReference>
<comment type="caution">
    <text evidence="3">The sequence shown here is derived from an EMBL/GenBank/DDBJ whole genome shotgun (WGS) entry which is preliminary data.</text>
</comment>
<sequence length="243" mass="25796">MKVLTGIMGAAMMLAGASAYADQAGSIVLGAGWYRLSPQEKGEPLRITSPSAIAGEVPNTGSSVGNANTLGLTVEYFITNQVAVEAVFGIPPRYHLQGAKALEPVGELGSAKQYSPSVLLRYHFGEPSQRLRPFVGLGISRVWYGNVTLTDRFQGVLSSRYTGGATTAGRTEADIDSKFVPVFNIGAGYKITDRWGVGVSMSYLPLRTTINLKTTLPTGAVIASETKTRLNPIVTVVGVTYSF</sequence>
<reference evidence="3 4" key="1">
    <citation type="submission" date="2020-07" db="EMBL/GenBank/DDBJ databases">
        <title>Genomic Encyclopedia of Type Strains, Phase IV (KMG-V): Genome sequencing to study the core and pangenomes of soil and plant-associated prokaryotes.</title>
        <authorList>
            <person name="Whitman W."/>
        </authorList>
    </citation>
    <scope>NUCLEOTIDE SEQUENCE [LARGE SCALE GENOMIC DNA]</scope>
    <source>
        <strain evidence="3 4">SAS40</strain>
    </source>
</reference>
<dbReference type="EMBL" id="JACBYR010000001">
    <property type="protein sequence ID" value="NYE83353.1"/>
    <property type="molecule type" value="Genomic_DNA"/>
</dbReference>
<gene>
    <name evidence="3" type="ORF">FHW18_002624</name>
</gene>
<dbReference type="SUPFAM" id="SSF56925">
    <property type="entry name" value="OMPA-like"/>
    <property type="match status" value="1"/>
</dbReference>
<accession>A0A7Y9LNN4</accession>
<dbReference type="AlphaFoldDB" id="A0A7Y9LNN4"/>
<protein>
    <submittedName>
        <fullName evidence="3">Outer membrane protein</fullName>
    </submittedName>
</protein>
<comment type="subcellular location">
    <subcellularLocation>
        <location evidence="1">Cell outer membrane</location>
    </subcellularLocation>
</comment>
<feature type="signal peptide" evidence="2">
    <location>
        <begin position="1"/>
        <end position="21"/>
    </location>
</feature>
<dbReference type="InterPro" id="IPR005618">
    <property type="entry name" value="OMPW"/>
</dbReference>
<dbReference type="GO" id="GO:0009279">
    <property type="term" value="C:cell outer membrane"/>
    <property type="evidence" value="ECO:0007669"/>
    <property type="project" value="UniProtKB-SubCell"/>
</dbReference>
<dbReference type="GO" id="GO:0055085">
    <property type="term" value="P:transmembrane transport"/>
    <property type="evidence" value="ECO:0007669"/>
    <property type="project" value="TreeGrafter"/>
</dbReference>
<keyword evidence="2" id="KW-0732">Signal</keyword>
<evidence type="ECO:0000256" key="1">
    <source>
        <dbReference type="ARBA" id="ARBA00004442"/>
    </source>
</evidence>
<feature type="chain" id="PRO_5030646543" evidence="2">
    <location>
        <begin position="22"/>
        <end position="243"/>
    </location>
</feature>
<evidence type="ECO:0000313" key="4">
    <source>
        <dbReference type="Proteomes" id="UP000542125"/>
    </source>
</evidence>
<keyword evidence="4" id="KW-1185">Reference proteome</keyword>
<dbReference type="InterPro" id="IPR011250">
    <property type="entry name" value="OMP/PagP_B-barrel"/>
</dbReference>
<dbReference type="PANTHER" id="PTHR36920:SF1">
    <property type="entry name" value="OUTER MEMBRANE PROTEIN W"/>
    <property type="match status" value="1"/>
</dbReference>
<evidence type="ECO:0000313" key="3">
    <source>
        <dbReference type="EMBL" id="NYE83353.1"/>
    </source>
</evidence>
<dbReference type="Proteomes" id="UP000542125">
    <property type="component" value="Unassembled WGS sequence"/>
</dbReference>
<proteinExistence type="predicted"/>
<dbReference type="RefSeq" id="WP_179586932.1">
    <property type="nucleotide sequence ID" value="NZ_JACBYR010000001.1"/>
</dbReference>
<dbReference type="Pfam" id="PF03922">
    <property type="entry name" value="OmpW"/>
    <property type="match status" value="1"/>
</dbReference>